<evidence type="ECO:0000313" key="7">
    <source>
        <dbReference type="RefSeq" id="XP_033320717.1"/>
    </source>
</evidence>
<dbReference type="GO" id="GO:0005777">
    <property type="term" value="C:peroxisome"/>
    <property type="evidence" value="ECO:0007669"/>
    <property type="project" value="InterPro"/>
</dbReference>
<accession>A0A6P8NHJ9</accession>
<dbReference type="AlphaFoldDB" id="A0A6P8NHJ9"/>
<dbReference type="RefSeq" id="XP_033320716.1">
    <property type="nucleotide sequence ID" value="XM_033464825.1"/>
</dbReference>
<dbReference type="PANTHER" id="PTHR14379">
    <property type="entry name" value="LIMKAIN B LKAP"/>
    <property type="match status" value="1"/>
</dbReference>
<dbReference type="KEGG" id="bbif:117217311"/>
<dbReference type="RefSeq" id="XP_033320713.1">
    <property type="nucleotide sequence ID" value="XM_033464822.1"/>
</dbReference>
<dbReference type="InterPro" id="IPR024768">
    <property type="entry name" value="Marf1"/>
</dbReference>
<dbReference type="GO" id="GO:0010468">
    <property type="term" value="P:regulation of gene expression"/>
    <property type="evidence" value="ECO:0007669"/>
    <property type="project" value="InterPro"/>
</dbReference>
<evidence type="ECO:0000313" key="2">
    <source>
        <dbReference type="RefSeq" id="XP_033320712.1"/>
    </source>
</evidence>
<evidence type="ECO:0000313" key="5">
    <source>
        <dbReference type="RefSeq" id="XP_033320715.1"/>
    </source>
</evidence>
<dbReference type="GeneID" id="117217310"/>
<keyword evidence="1" id="KW-1185">Reference proteome</keyword>
<evidence type="ECO:0000313" key="6">
    <source>
        <dbReference type="RefSeq" id="XP_033320716.1"/>
    </source>
</evidence>
<evidence type="ECO:0000313" key="3">
    <source>
        <dbReference type="RefSeq" id="XP_033320713.1"/>
    </source>
</evidence>
<dbReference type="PANTHER" id="PTHR14379:SF3">
    <property type="entry name" value="MEIOSIS REGULATOR AND MRNA STABILITY FACTOR 1"/>
    <property type="match status" value="1"/>
</dbReference>
<proteinExistence type="predicted"/>
<sequence length="145" mass="16488">MADQDNADYYALCTNDQNKTEGLNERLIETSISQSLCDLNSRNNSVTVENAASVSPLLSHYKYHCFSHHDRPVNFSSLPMYLPPISVFWDIENCHVPKGRSAMAATQVIREKFFGGYREAEFIVVCDVLRENNRVIKELNNAQIS</sequence>
<dbReference type="RefSeq" id="XP_033320717.1">
    <property type="nucleotide sequence ID" value="XM_033464826.1"/>
</dbReference>
<dbReference type="RefSeq" id="XP_033320714.1">
    <property type="nucleotide sequence ID" value="XM_033464823.1"/>
</dbReference>
<evidence type="ECO:0000313" key="1">
    <source>
        <dbReference type="Proteomes" id="UP000515164"/>
    </source>
</evidence>
<dbReference type="RefSeq" id="XP_033320712.1">
    <property type="nucleotide sequence ID" value="XM_033464821.1"/>
</dbReference>
<name>A0A6P8NHJ9_9HYME</name>
<dbReference type="Proteomes" id="UP000515164">
    <property type="component" value="Unplaced"/>
</dbReference>
<dbReference type="GO" id="GO:1905762">
    <property type="term" value="F:CCR4-NOT complex binding"/>
    <property type="evidence" value="ECO:0007669"/>
    <property type="project" value="TreeGrafter"/>
</dbReference>
<dbReference type="RefSeq" id="XP_033320715.1">
    <property type="nucleotide sequence ID" value="XM_033464824.1"/>
</dbReference>
<protein>
    <submittedName>
        <fullName evidence="2 3">Uncharacterized protein LOC117217310</fullName>
    </submittedName>
    <submittedName>
        <fullName evidence="5 6">Uncharacterized protein LOC117217311</fullName>
    </submittedName>
</protein>
<gene>
    <name evidence="2 3 4" type="primary">LOC117217310</name>
    <name evidence="5 6 7" type="synonym">LOC117217311</name>
</gene>
<reference evidence="2 3" key="1">
    <citation type="submission" date="2025-04" db="UniProtKB">
        <authorList>
            <consortium name="RefSeq"/>
        </authorList>
    </citation>
    <scope>IDENTIFICATION</scope>
    <source>
        <tissue evidence="2 3">Muscle</tissue>
    </source>
</reference>
<dbReference type="KEGG" id="bbif:117217310"/>
<organism evidence="1 3">
    <name type="scientific">Bombus bifarius</name>
    <dbReference type="NCBI Taxonomy" id="103933"/>
    <lineage>
        <taxon>Eukaryota</taxon>
        <taxon>Metazoa</taxon>
        <taxon>Ecdysozoa</taxon>
        <taxon>Arthropoda</taxon>
        <taxon>Hexapoda</taxon>
        <taxon>Insecta</taxon>
        <taxon>Pterygota</taxon>
        <taxon>Neoptera</taxon>
        <taxon>Endopterygota</taxon>
        <taxon>Hymenoptera</taxon>
        <taxon>Apocrita</taxon>
        <taxon>Aculeata</taxon>
        <taxon>Apoidea</taxon>
        <taxon>Anthophila</taxon>
        <taxon>Apidae</taxon>
        <taxon>Bombus</taxon>
        <taxon>Pyrobombus</taxon>
    </lineage>
</organism>
<evidence type="ECO:0000313" key="4">
    <source>
        <dbReference type="RefSeq" id="XP_033320714.1"/>
    </source>
</evidence>